<dbReference type="InterPro" id="IPR016032">
    <property type="entry name" value="Sig_transdc_resp-reg_C-effctor"/>
</dbReference>
<dbReference type="InterPro" id="IPR001789">
    <property type="entry name" value="Sig_transdc_resp-reg_receiver"/>
</dbReference>
<dbReference type="Pfam" id="PF00196">
    <property type="entry name" value="GerE"/>
    <property type="match status" value="1"/>
</dbReference>
<dbReference type="Proteomes" id="UP000321491">
    <property type="component" value="Unassembled WGS sequence"/>
</dbReference>
<evidence type="ECO:0000259" key="7">
    <source>
        <dbReference type="PROSITE" id="PS50043"/>
    </source>
</evidence>
<keyword evidence="4" id="KW-0238">DNA-binding</keyword>
<dbReference type="OrthoDB" id="9780153at2"/>
<evidence type="ECO:0000256" key="4">
    <source>
        <dbReference type="ARBA" id="ARBA00023125"/>
    </source>
</evidence>
<dbReference type="CDD" id="cd06170">
    <property type="entry name" value="LuxR_C_like"/>
    <property type="match status" value="1"/>
</dbReference>
<dbReference type="SUPFAM" id="SSF46894">
    <property type="entry name" value="C-terminal effector domain of the bipartite response regulators"/>
    <property type="match status" value="1"/>
</dbReference>
<feature type="domain" description="HTH luxR-type" evidence="7">
    <location>
        <begin position="170"/>
        <end position="235"/>
    </location>
</feature>
<evidence type="ECO:0000256" key="1">
    <source>
        <dbReference type="ARBA" id="ARBA00004496"/>
    </source>
</evidence>
<gene>
    <name evidence="9" type="primary">degU_2</name>
    <name evidence="9" type="ORF">CQU01_11440</name>
</gene>
<keyword evidence="5" id="KW-0804">Transcription</keyword>
<comment type="subcellular location">
    <subcellularLocation>
        <location evidence="1">Cytoplasm</location>
    </subcellularLocation>
</comment>
<dbReference type="PRINTS" id="PR00038">
    <property type="entry name" value="HTHLUXR"/>
</dbReference>
<evidence type="ECO:0000256" key="2">
    <source>
        <dbReference type="ARBA" id="ARBA00022553"/>
    </source>
</evidence>
<dbReference type="EMBL" id="BJXW01000011">
    <property type="protein sequence ID" value="GEN30906.1"/>
    <property type="molecule type" value="Genomic_DNA"/>
</dbReference>
<dbReference type="InterPro" id="IPR039420">
    <property type="entry name" value="WalR-like"/>
</dbReference>
<dbReference type="RefSeq" id="WP_146936629.1">
    <property type="nucleotide sequence ID" value="NZ_BJXW01000011.1"/>
</dbReference>
<comment type="caution">
    <text evidence="9">The sequence shown here is derived from an EMBL/GenBank/DDBJ whole genome shotgun (WGS) entry which is preliminary data.</text>
</comment>
<sequence>MQKKNNYSNTKGQNEMLRVALVDKSLLYRDSLKVLFDAIGSSKLVAYAPTFEQLNDLYKKETREPFDILLVEIGDKPIYSINSIKRMIEKNPDLKIIVLTEETDDIYAVYSIRAGVKGYVLKTMGFSVLLEAVQEVYGGNFYFNDDILKNVIYDYQDKHLNHSEQVAVDSYEESLMLSRREKEVLDLIIDGKTNSEIAKALSIKEVTVKNHVYNLMKKMNVEHRTGAVLKAIKQGWVAI</sequence>
<evidence type="ECO:0000256" key="3">
    <source>
        <dbReference type="ARBA" id="ARBA00023015"/>
    </source>
</evidence>
<dbReference type="AlphaFoldDB" id="A0A511UW91"/>
<dbReference type="PANTHER" id="PTHR43214">
    <property type="entry name" value="TWO-COMPONENT RESPONSE REGULATOR"/>
    <property type="match status" value="1"/>
</dbReference>
<protein>
    <submittedName>
        <fullName evidence="9">Transcriptional regulatory protein DegU</fullName>
    </submittedName>
</protein>
<proteinExistence type="predicted"/>
<organism evidence="9 10">
    <name type="scientific">Cerasibacillus quisquiliarum</name>
    <dbReference type="NCBI Taxonomy" id="227865"/>
    <lineage>
        <taxon>Bacteria</taxon>
        <taxon>Bacillati</taxon>
        <taxon>Bacillota</taxon>
        <taxon>Bacilli</taxon>
        <taxon>Bacillales</taxon>
        <taxon>Bacillaceae</taxon>
        <taxon>Cerasibacillus</taxon>
    </lineage>
</organism>
<evidence type="ECO:0000313" key="9">
    <source>
        <dbReference type="EMBL" id="GEN30906.1"/>
    </source>
</evidence>
<dbReference type="Gene3D" id="3.40.50.2300">
    <property type="match status" value="1"/>
</dbReference>
<dbReference type="CDD" id="cd17535">
    <property type="entry name" value="REC_NarL-like"/>
    <property type="match status" value="1"/>
</dbReference>
<accession>A0A511UW91</accession>
<dbReference type="InterPro" id="IPR058245">
    <property type="entry name" value="NreC/VraR/RcsB-like_REC"/>
</dbReference>
<dbReference type="Pfam" id="PF00072">
    <property type="entry name" value="Response_reg"/>
    <property type="match status" value="1"/>
</dbReference>
<evidence type="ECO:0000256" key="6">
    <source>
        <dbReference type="PROSITE-ProRule" id="PRU00169"/>
    </source>
</evidence>
<evidence type="ECO:0000256" key="5">
    <source>
        <dbReference type="ARBA" id="ARBA00023163"/>
    </source>
</evidence>
<dbReference type="GO" id="GO:0006355">
    <property type="term" value="P:regulation of DNA-templated transcription"/>
    <property type="evidence" value="ECO:0007669"/>
    <property type="project" value="InterPro"/>
</dbReference>
<keyword evidence="10" id="KW-1185">Reference proteome</keyword>
<evidence type="ECO:0000313" key="10">
    <source>
        <dbReference type="Proteomes" id="UP000321491"/>
    </source>
</evidence>
<dbReference type="SMART" id="SM00448">
    <property type="entry name" value="REC"/>
    <property type="match status" value="1"/>
</dbReference>
<dbReference type="InterPro" id="IPR011006">
    <property type="entry name" value="CheY-like_superfamily"/>
</dbReference>
<dbReference type="InterPro" id="IPR000792">
    <property type="entry name" value="Tscrpt_reg_LuxR_C"/>
</dbReference>
<dbReference type="SUPFAM" id="SSF52172">
    <property type="entry name" value="CheY-like"/>
    <property type="match status" value="1"/>
</dbReference>
<dbReference type="PROSITE" id="PS00622">
    <property type="entry name" value="HTH_LUXR_1"/>
    <property type="match status" value="1"/>
</dbReference>
<dbReference type="GO" id="GO:0000160">
    <property type="term" value="P:phosphorelay signal transduction system"/>
    <property type="evidence" value="ECO:0007669"/>
    <property type="project" value="InterPro"/>
</dbReference>
<evidence type="ECO:0000259" key="8">
    <source>
        <dbReference type="PROSITE" id="PS50110"/>
    </source>
</evidence>
<dbReference type="SMART" id="SM00421">
    <property type="entry name" value="HTH_LUXR"/>
    <property type="match status" value="1"/>
</dbReference>
<feature type="domain" description="Response regulatory" evidence="8">
    <location>
        <begin position="18"/>
        <end position="137"/>
    </location>
</feature>
<name>A0A511UW91_9BACI</name>
<comment type="caution">
    <text evidence="6">Lacks conserved residue(s) required for the propagation of feature annotation.</text>
</comment>
<reference evidence="9 10" key="1">
    <citation type="submission" date="2019-07" db="EMBL/GenBank/DDBJ databases">
        <title>Whole genome shotgun sequence of Cerasibacillus quisquiliarum NBRC 102429.</title>
        <authorList>
            <person name="Hosoyama A."/>
            <person name="Uohara A."/>
            <person name="Ohji S."/>
            <person name="Ichikawa N."/>
        </authorList>
    </citation>
    <scope>NUCLEOTIDE SEQUENCE [LARGE SCALE GENOMIC DNA]</scope>
    <source>
        <strain evidence="9 10">NBRC 102429</strain>
    </source>
</reference>
<dbReference type="PROSITE" id="PS50110">
    <property type="entry name" value="RESPONSE_REGULATORY"/>
    <property type="match status" value="1"/>
</dbReference>
<keyword evidence="3" id="KW-0805">Transcription regulation</keyword>
<keyword evidence="2" id="KW-0597">Phosphoprotein</keyword>
<dbReference type="GO" id="GO:0003677">
    <property type="term" value="F:DNA binding"/>
    <property type="evidence" value="ECO:0007669"/>
    <property type="project" value="UniProtKB-KW"/>
</dbReference>
<dbReference type="GO" id="GO:0005737">
    <property type="term" value="C:cytoplasm"/>
    <property type="evidence" value="ECO:0007669"/>
    <property type="project" value="UniProtKB-SubCell"/>
</dbReference>
<dbReference type="PROSITE" id="PS50043">
    <property type="entry name" value="HTH_LUXR_2"/>
    <property type="match status" value="1"/>
</dbReference>